<evidence type="ECO:0000313" key="2">
    <source>
        <dbReference type="Proteomes" id="UP000019678"/>
    </source>
</evidence>
<gene>
    <name evidence="1" type="ORF">CAP_6435</name>
</gene>
<dbReference type="EMBL" id="ASRX01000054">
    <property type="protein sequence ID" value="EYF02855.1"/>
    <property type="molecule type" value="Genomic_DNA"/>
</dbReference>
<evidence type="ECO:0000313" key="1">
    <source>
        <dbReference type="EMBL" id="EYF02855.1"/>
    </source>
</evidence>
<accession>A0A017T1X6</accession>
<organism evidence="1 2">
    <name type="scientific">Chondromyces apiculatus DSM 436</name>
    <dbReference type="NCBI Taxonomy" id="1192034"/>
    <lineage>
        <taxon>Bacteria</taxon>
        <taxon>Pseudomonadati</taxon>
        <taxon>Myxococcota</taxon>
        <taxon>Polyangia</taxon>
        <taxon>Polyangiales</taxon>
        <taxon>Polyangiaceae</taxon>
        <taxon>Chondromyces</taxon>
    </lineage>
</organism>
<dbReference type="Proteomes" id="UP000019678">
    <property type="component" value="Unassembled WGS sequence"/>
</dbReference>
<proteinExistence type="predicted"/>
<keyword evidence="2" id="KW-1185">Reference proteome</keyword>
<name>A0A017T1X6_9BACT</name>
<sequence>MDNPGRRRRVSHRPSCGGSSICRGRRSLPAGQFLHSSPGMFSDVCVGGCP</sequence>
<dbReference type="AlphaFoldDB" id="A0A017T1X6"/>
<comment type="caution">
    <text evidence="1">The sequence shown here is derived from an EMBL/GenBank/DDBJ whole genome shotgun (WGS) entry which is preliminary data.</text>
</comment>
<reference evidence="1 2" key="1">
    <citation type="submission" date="2013-05" db="EMBL/GenBank/DDBJ databases">
        <title>Genome assembly of Chondromyces apiculatus DSM 436.</title>
        <authorList>
            <person name="Sharma G."/>
            <person name="Khatri I."/>
            <person name="Kaur C."/>
            <person name="Mayilraj S."/>
            <person name="Subramanian S."/>
        </authorList>
    </citation>
    <scope>NUCLEOTIDE SEQUENCE [LARGE SCALE GENOMIC DNA]</scope>
    <source>
        <strain evidence="1 2">DSM 436</strain>
    </source>
</reference>
<protein>
    <submittedName>
        <fullName evidence="1">Uncharacterized protein</fullName>
    </submittedName>
</protein>
<dbReference type="STRING" id="1192034.CAP_6435"/>